<feature type="transmembrane region" description="Helical" evidence="10">
    <location>
        <begin position="126"/>
        <end position="149"/>
    </location>
</feature>
<keyword evidence="5 10" id="KW-1133">Transmembrane helix</keyword>
<evidence type="ECO:0000313" key="15">
    <source>
        <dbReference type="Proteomes" id="UP000694559"/>
    </source>
</evidence>
<keyword evidence="6 10" id="KW-0472">Membrane</keyword>
<feature type="transmembrane region" description="Helical" evidence="10">
    <location>
        <begin position="828"/>
        <end position="856"/>
    </location>
</feature>
<feature type="compositionally biased region" description="Basic residues" evidence="9">
    <location>
        <begin position="501"/>
        <end position="512"/>
    </location>
</feature>
<feature type="domain" description="Voltage-gated Na+ ion channel cytoplasmic" evidence="13">
    <location>
        <begin position="561"/>
        <end position="630"/>
    </location>
</feature>
<feature type="transmembrane region" description="Helical" evidence="10">
    <location>
        <begin position="402"/>
        <end position="429"/>
    </location>
</feature>
<feature type="compositionally biased region" description="Low complexity" evidence="9">
    <location>
        <begin position="485"/>
        <end position="498"/>
    </location>
</feature>
<keyword evidence="15" id="KW-1185">Reference proteome</keyword>
<evidence type="ECO:0008006" key="16">
    <source>
        <dbReference type="Google" id="ProtNLM"/>
    </source>
</evidence>
<feature type="domain" description="Ion transport" evidence="11">
    <location>
        <begin position="717"/>
        <end position="948"/>
    </location>
</feature>
<dbReference type="PANTHER" id="PTHR10037:SF278">
    <property type="entry name" value="SODIUM CHANNEL PROTEIN TYPE 2 SUBUNIT ALPHA"/>
    <property type="match status" value="1"/>
</dbReference>
<accession>A0A8C6VMP0</accession>
<dbReference type="Pfam" id="PF06512">
    <property type="entry name" value="Na_trans_assoc"/>
    <property type="match status" value="1"/>
</dbReference>
<evidence type="ECO:0000259" key="11">
    <source>
        <dbReference type="Pfam" id="PF00520"/>
    </source>
</evidence>
<evidence type="ECO:0000256" key="10">
    <source>
        <dbReference type="SAM" id="Phobius"/>
    </source>
</evidence>
<evidence type="ECO:0000259" key="13">
    <source>
        <dbReference type="Pfam" id="PF11933"/>
    </source>
</evidence>
<keyword evidence="8" id="KW-0175">Coiled coil</keyword>
<protein>
    <recommendedName>
        <fullName evidence="16">Sodium channel protein type 2 subunit alpha</fullName>
    </recommendedName>
</protein>
<evidence type="ECO:0000313" key="14">
    <source>
        <dbReference type="Ensembl" id="ENSNNAP00000004552.1"/>
    </source>
</evidence>
<dbReference type="FunFam" id="1.20.120.350:FF:000005">
    <property type="entry name" value="Sodium channel protein"/>
    <property type="match status" value="1"/>
</dbReference>
<feature type="compositionally biased region" description="Basic and acidic residues" evidence="9">
    <location>
        <begin position="513"/>
        <end position="532"/>
    </location>
</feature>
<feature type="domain" description="Sodium ion transport-associated" evidence="12">
    <location>
        <begin position="955"/>
        <end position="1090"/>
    </location>
</feature>
<name>A0A8C6VMP0_NAJNA</name>
<evidence type="ECO:0000256" key="8">
    <source>
        <dbReference type="SAM" id="Coils"/>
    </source>
</evidence>
<evidence type="ECO:0000256" key="6">
    <source>
        <dbReference type="ARBA" id="ARBA00023136"/>
    </source>
</evidence>
<evidence type="ECO:0000256" key="7">
    <source>
        <dbReference type="ARBA" id="ARBA00023157"/>
    </source>
</evidence>
<evidence type="ECO:0000256" key="1">
    <source>
        <dbReference type="ARBA" id="ARBA00004651"/>
    </source>
</evidence>
<feature type="transmembrane region" description="Helical" evidence="10">
    <location>
        <begin position="252"/>
        <end position="272"/>
    </location>
</feature>
<feature type="region of interest" description="Disordered" evidence="9">
    <location>
        <begin position="31"/>
        <end position="63"/>
    </location>
</feature>
<feature type="region of interest" description="Disordered" evidence="9">
    <location>
        <begin position="481"/>
        <end position="532"/>
    </location>
</feature>
<dbReference type="PANTHER" id="PTHR10037">
    <property type="entry name" value="VOLTAGE-GATED CATION CHANNEL CALCIUM AND SODIUM"/>
    <property type="match status" value="1"/>
</dbReference>
<keyword evidence="3 10" id="KW-0812">Transmembrane</keyword>
<dbReference type="FunFam" id="1.20.120.350:FF:000002">
    <property type="entry name" value="Sodium channel protein"/>
    <property type="match status" value="1"/>
</dbReference>
<dbReference type="InterPro" id="IPR010526">
    <property type="entry name" value="Na_trans_assoc_dom"/>
</dbReference>
<feature type="coiled-coil region" evidence="8">
    <location>
        <begin position="426"/>
        <end position="467"/>
    </location>
</feature>
<evidence type="ECO:0000259" key="12">
    <source>
        <dbReference type="Pfam" id="PF06512"/>
    </source>
</evidence>
<dbReference type="Gene3D" id="1.20.120.350">
    <property type="entry name" value="Voltage-gated potassium channels. Chain C"/>
    <property type="match status" value="2"/>
</dbReference>
<dbReference type="GeneTree" id="ENSGT00940000157130"/>
<dbReference type="Gene3D" id="1.10.287.70">
    <property type="match status" value="2"/>
</dbReference>
<dbReference type="FunFam" id="1.10.287.70:FF:000006">
    <property type="entry name" value="Sodium channel protein"/>
    <property type="match status" value="1"/>
</dbReference>
<keyword evidence="2" id="KW-1003">Cell membrane</keyword>
<dbReference type="InterPro" id="IPR043203">
    <property type="entry name" value="VGCC_Ca_Na"/>
</dbReference>
<evidence type="ECO:0000256" key="2">
    <source>
        <dbReference type="ARBA" id="ARBA00022475"/>
    </source>
</evidence>
<dbReference type="InterPro" id="IPR024583">
    <property type="entry name" value="Na_trans_cytopl"/>
</dbReference>
<dbReference type="GO" id="GO:0019228">
    <property type="term" value="P:neuronal action potential"/>
    <property type="evidence" value="ECO:0007669"/>
    <property type="project" value="TreeGrafter"/>
</dbReference>
<comment type="subcellular location">
    <subcellularLocation>
        <location evidence="1">Cell membrane</location>
        <topology evidence="1">Multi-pass membrane protein</topology>
    </subcellularLocation>
</comment>
<reference evidence="14" key="2">
    <citation type="submission" date="2025-09" db="UniProtKB">
        <authorList>
            <consortium name="Ensembl"/>
        </authorList>
    </citation>
    <scope>IDENTIFICATION</scope>
</reference>
<evidence type="ECO:0000256" key="9">
    <source>
        <dbReference type="SAM" id="MobiDB-lite"/>
    </source>
</evidence>
<evidence type="ECO:0000256" key="3">
    <source>
        <dbReference type="ARBA" id="ARBA00022692"/>
    </source>
</evidence>
<dbReference type="Pfam" id="PF00520">
    <property type="entry name" value="Ion_trans"/>
    <property type="match status" value="2"/>
</dbReference>
<feature type="transmembrane region" description="Helical" evidence="10">
    <location>
        <begin position="745"/>
        <end position="766"/>
    </location>
</feature>
<evidence type="ECO:0000256" key="5">
    <source>
        <dbReference type="ARBA" id="ARBA00022989"/>
    </source>
</evidence>
<dbReference type="InterPro" id="IPR027359">
    <property type="entry name" value="Volt_channel_dom_sf"/>
</dbReference>
<dbReference type="Ensembl" id="ENSNNAT00000004763.1">
    <property type="protein sequence ID" value="ENSNNAP00000004552.1"/>
    <property type="gene ID" value="ENSNNAG00000002954.1"/>
</dbReference>
<dbReference type="GO" id="GO:0001518">
    <property type="term" value="C:voltage-gated sodium channel complex"/>
    <property type="evidence" value="ECO:0007669"/>
    <property type="project" value="InterPro"/>
</dbReference>
<feature type="transmembrane region" description="Helical" evidence="10">
    <location>
        <begin position="786"/>
        <end position="807"/>
    </location>
</feature>
<feature type="compositionally biased region" description="Polar residues" evidence="9">
    <location>
        <begin position="626"/>
        <end position="635"/>
    </location>
</feature>
<reference evidence="14" key="1">
    <citation type="submission" date="2025-08" db="UniProtKB">
        <authorList>
            <consortium name="Ensembl"/>
        </authorList>
    </citation>
    <scope>IDENTIFICATION</scope>
</reference>
<keyword evidence="4" id="KW-0677">Repeat</keyword>
<dbReference type="InterPro" id="IPR005821">
    <property type="entry name" value="Ion_trans_dom"/>
</dbReference>
<feature type="compositionally biased region" description="Basic and acidic residues" evidence="9">
    <location>
        <begin position="599"/>
        <end position="613"/>
    </location>
</feature>
<feature type="region of interest" description="Disordered" evidence="9">
    <location>
        <begin position="591"/>
        <end position="643"/>
    </location>
</feature>
<sequence>MAQSVLVPPGPDSFRFFTKESLAAIEQRIAEEKAKKSKQERKDIDDDENGPKPNSDLEAGKSLPFIYGDIPPGMVSEPLEDLDPYYINKKTFIVLNRGKAIFRFSATSAVYLLTPFNPLRKIAIKILVHSLFSMLIMCTILTNCVFMTMSNPPEWTKNVEYTFTGIYTFESLIKILARGFCLEGFTFLRDPWNWLDFTVITFAYVTEFVDLGNVSALRTFRVLRALKTISVIPGLKTIVGALIQSVKKLSDVMILTVFCLSVFALIGLQLFMGNLRHKCLIWPPDNSTFEINITSYFNSTMGENGTFVNTTVTTFNWEDYVSDDSHFYFLEGQNDALLCGNGSDAGQCPEGYMCVKAGRNPNYGYTSFDTFSWAFLSLFRLMTQDFWENLYQLTLRAAGKTYMIFFVLVIFLGSFYLINLILAVVAMAYEEQNQATMEEAEQKEAEFQQMLEQLKKQQEEAQAAALAAAIGESREFSEVGGVGGFSESSSATSKLSSKSAKERKNRRKKRKQREQSEGDEKDEDEFHKSESEDSIRRKGFRFSIEGNRLTYEKRFSSPHQSLLSIRGSLFSPRRSSKTSLFSFRGRAKDLGSENDFADDEHSTFEDNESRRDSLFVPHRHSERRNSTISQGTTTETELRKRRSSSYHMSMDFLSDPTARQRAMSIASILTNTMEELEESRQKCPPCWYKFANMCLIWDCCTPWLKIKHIVNLIVMDPFVDLAITICIVLNTLFMAMEHYPMTQQFNNVLSVGNLVFTGIFTAEMFLKIIAMDPYYYFQEGWNIFDGIIVSLSLMELGLANVEGLSVLRSFRLLRVFKLAKSWPTLNMLIKIIGNSVGALGNLTLVLAIIVFIFAVVGMQLFGKNYKECVCKISNDCELPRWHMNDFFHSFLIVFRVLCGEWIETMWDCMEVAGQPMCLTVFMMVMVIGNLVVLNLFLALLLSSFSSDNLAATDDDNEMNNLQIAVARIQKGIDFIKRKAHEFVQKAFVRKQKGLDEIKPLEDLNNKKDSCISNHVIVDIGKDFNYLKDGNGTTSGIGSSVEKYIIDESDYMSFINNPSVTVTVPIAVGESDFENLNTEEFSSESDLEESKED</sequence>
<dbReference type="Proteomes" id="UP000694559">
    <property type="component" value="Unplaced"/>
</dbReference>
<dbReference type="GO" id="GO:0005248">
    <property type="term" value="F:voltage-gated sodium channel activity"/>
    <property type="evidence" value="ECO:0007669"/>
    <property type="project" value="InterPro"/>
</dbReference>
<dbReference type="SUPFAM" id="SSF81324">
    <property type="entry name" value="Voltage-gated potassium channels"/>
    <property type="match status" value="2"/>
</dbReference>
<proteinExistence type="predicted"/>
<dbReference type="GO" id="GO:0086010">
    <property type="term" value="P:membrane depolarization during action potential"/>
    <property type="evidence" value="ECO:0007669"/>
    <property type="project" value="TreeGrafter"/>
</dbReference>
<evidence type="ECO:0000256" key="4">
    <source>
        <dbReference type="ARBA" id="ARBA00022737"/>
    </source>
</evidence>
<keyword evidence="7" id="KW-1015">Disulfide bond</keyword>
<dbReference type="Pfam" id="PF11933">
    <property type="entry name" value="Na_trans_cytopl"/>
    <property type="match status" value="2"/>
</dbReference>
<dbReference type="AlphaFoldDB" id="A0A8C6VMP0"/>
<dbReference type="FunFam" id="1.10.287.70:FF:000003">
    <property type="entry name" value="Sodium channel protein"/>
    <property type="match status" value="1"/>
</dbReference>
<organism evidence="14 15">
    <name type="scientific">Naja naja</name>
    <name type="common">Indian cobra</name>
    <dbReference type="NCBI Taxonomy" id="35670"/>
    <lineage>
        <taxon>Eukaryota</taxon>
        <taxon>Metazoa</taxon>
        <taxon>Chordata</taxon>
        <taxon>Craniata</taxon>
        <taxon>Vertebrata</taxon>
        <taxon>Euteleostomi</taxon>
        <taxon>Lepidosauria</taxon>
        <taxon>Squamata</taxon>
        <taxon>Bifurcata</taxon>
        <taxon>Unidentata</taxon>
        <taxon>Episquamata</taxon>
        <taxon>Toxicofera</taxon>
        <taxon>Serpentes</taxon>
        <taxon>Colubroidea</taxon>
        <taxon>Elapidae</taxon>
        <taxon>Elapinae</taxon>
        <taxon>Naja</taxon>
    </lineage>
</organism>
<feature type="domain" description="Ion transport" evidence="11">
    <location>
        <begin position="129"/>
        <end position="436"/>
    </location>
</feature>
<feature type="transmembrane region" description="Helical" evidence="10">
    <location>
        <begin position="709"/>
        <end position="733"/>
    </location>
</feature>
<feature type="transmembrane region" description="Helical" evidence="10">
    <location>
        <begin position="918"/>
        <end position="941"/>
    </location>
</feature>
<feature type="domain" description="Voltage-gated Na+ ion channel cytoplasmic" evidence="13">
    <location>
        <begin position="631"/>
        <end position="667"/>
    </location>
</feature>